<keyword evidence="2" id="KW-1185">Reference proteome</keyword>
<reference evidence="1" key="1">
    <citation type="submission" date="2022-04" db="EMBL/GenBank/DDBJ databases">
        <title>Chromosome-scale genome assembly of Holotrichia oblita Faldermann.</title>
        <authorList>
            <person name="Rongchong L."/>
        </authorList>
    </citation>
    <scope>NUCLEOTIDE SEQUENCE</scope>
    <source>
        <strain evidence="1">81SQS9</strain>
    </source>
</reference>
<comment type="caution">
    <text evidence="1">The sequence shown here is derived from an EMBL/GenBank/DDBJ whole genome shotgun (WGS) entry which is preliminary data.</text>
</comment>
<evidence type="ECO:0000313" key="2">
    <source>
        <dbReference type="Proteomes" id="UP001056778"/>
    </source>
</evidence>
<organism evidence="1 2">
    <name type="scientific">Holotrichia oblita</name>
    <name type="common">Chafer beetle</name>
    <dbReference type="NCBI Taxonomy" id="644536"/>
    <lineage>
        <taxon>Eukaryota</taxon>
        <taxon>Metazoa</taxon>
        <taxon>Ecdysozoa</taxon>
        <taxon>Arthropoda</taxon>
        <taxon>Hexapoda</taxon>
        <taxon>Insecta</taxon>
        <taxon>Pterygota</taxon>
        <taxon>Neoptera</taxon>
        <taxon>Endopterygota</taxon>
        <taxon>Coleoptera</taxon>
        <taxon>Polyphaga</taxon>
        <taxon>Scarabaeiformia</taxon>
        <taxon>Scarabaeidae</taxon>
        <taxon>Melolonthinae</taxon>
        <taxon>Holotrichia</taxon>
    </lineage>
</organism>
<accession>A0ACB9SZP8</accession>
<protein>
    <submittedName>
        <fullName evidence="1">Eg:bacr7a4.3 protein-related</fullName>
    </submittedName>
</protein>
<evidence type="ECO:0000313" key="1">
    <source>
        <dbReference type="EMBL" id="KAI4460008.1"/>
    </source>
</evidence>
<dbReference type="Proteomes" id="UP001056778">
    <property type="component" value="Chromosome 6"/>
</dbReference>
<dbReference type="EMBL" id="CM043020">
    <property type="protein sequence ID" value="KAI4460008.1"/>
    <property type="molecule type" value="Genomic_DNA"/>
</dbReference>
<sequence>MLVLTLFIILILTYSKNNLSHALEEDELCMINNNEIGTCTNFYSCQEAIQLIREGIKPVLCGFDRFTPIVCCKRKRGVIDETTTISKEAEIRGCSAYKILDSSINGNSLEFPHMAILGYGVEENIKWRCSGALIDEKYVLTSATCANTEFGQIKYVNLGEPQSSRKEFETSVQTFGVKGIYFHPKRSIYSYYHDIALIELDGNVDLKGAVKPACLQTTKSLPALHPIVANWRIFNYRSKWFEKSELSYVPFETCKDRHKPQAYLEGGVRYNWQICAVGKNVDTDTFNTTCRLNNGEYGMCMEILSCPVHKKLLGDRSKLVTCGYLRKTPIICCPNPEEKLKYIVQSISQKKCDEYRNLTHSRLLNTTTGLKPNGSINYEDIAGGVSSDRFEFPHMALLGYGNEDSIRWICGGSLISEKFVLTAAHCTRSRITGYVKYVALGVYAVDTMNSNTNVQKFGVKKIYLPSEYETKFHYHDIALLELNSTVQLHLGVRPACLYANEKLPNETFTVIGWGATMSGGDTANILQEAELVEVNYNRCKISYSPSVKLPYGLNETHQMCAEGKDESWADTCQGDSGGPLQLKLPDVLVYQIVGITSFGKKCTLVPGVYTKVSNYIPWIENIVWPEVTQVNNTRRRR</sequence>
<name>A0ACB9SZP8_HOLOL</name>
<gene>
    <name evidence="1" type="ORF">MML48_6g00007305</name>
</gene>
<proteinExistence type="predicted"/>